<comment type="caution">
    <text evidence="5">The sequence shown here is derived from an EMBL/GenBank/DDBJ whole genome shotgun (WGS) entry which is preliminary data.</text>
</comment>
<dbReference type="CDD" id="cd05286">
    <property type="entry name" value="QOR2"/>
    <property type="match status" value="1"/>
</dbReference>
<evidence type="ECO:0000256" key="2">
    <source>
        <dbReference type="ARBA" id="ARBA00023002"/>
    </source>
</evidence>
<dbReference type="AlphaFoldDB" id="A0A5J5KXR0"/>
<dbReference type="Pfam" id="PF00107">
    <property type="entry name" value="ADH_zinc_N"/>
    <property type="match status" value="1"/>
</dbReference>
<accession>A0A5J5KXR0</accession>
<dbReference type="GO" id="GO:0070402">
    <property type="term" value="F:NADPH binding"/>
    <property type="evidence" value="ECO:0007669"/>
    <property type="project" value="TreeGrafter"/>
</dbReference>
<evidence type="ECO:0000313" key="6">
    <source>
        <dbReference type="Proteomes" id="UP000325957"/>
    </source>
</evidence>
<dbReference type="PANTHER" id="PTHR48106:SF13">
    <property type="entry name" value="QUINONE OXIDOREDUCTASE-RELATED"/>
    <property type="match status" value="1"/>
</dbReference>
<reference evidence="5 6" key="1">
    <citation type="submission" date="2019-05" db="EMBL/GenBank/DDBJ databases">
        <title>Kocuria coralli sp. nov., a novel actinobacterium isolated from coral reef seawater.</title>
        <authorList>
            <person name="Li J."/>
        </authorList>
    </citation>
    <scope>NUCLEOTIDE SEQUENCE [LARGE SCALE GENOMIC DNA]</scope>
    <source>
        <strain evidence="5 6">SCSIO 13007</strain>
    </source>
</reference>
<protein>
    <submittedName>
        <fullName evidence="5">Quinone oxidoreductase</fullName>
    </submittedName>
</protein>
<keyword evidence="1" id="KW-0521">NADP</keyword>
<dbReference type="InterPro" id="IPR047618">
    <property type="entry name" value="QOR-like"/>
</dbReference>
<gene>
    <name evidence="5" type="ORF">FCK90_11620</name>
</gene>
<dbReference type="FunFam" id="3.40.50.720:FF:000053">
    <property type="entry name" value="Quinone oxidoreductase 1"/>
    <property type="match status" value="1"/>
</dbReference>
<dbReference type="Proteomes" id="UP000325957">
    <property type="component" value="Unassembled WGS sequence"/>
</dbReference>
<keyword evidence="2" id="KW-0560">Oxidoreductase</keyword>
<dbReference type="SUPFAM" id="SSF50129">
    <property type="entry name" value="GroES-like"/>
    <property type="match status" value="1"/>
</dbReference>
<dbReference type="Gene3D" id="3.90.180.10">
    <property type="entry name" value="Medium-chain alcohol dehydrogenases, catalytic domain"/>
    <property type="match status" value="1"/>
</dbReference>
<sequence>MRAIRIHSHGGPEVLTSEEIGSPSPGPGQVLVATSRTGVNFIETYQREGVYDVELPFLPGSEGTGEVIAVGDGVGHVSVGQRVMTSQGVGTYAEEFLVSADQAVVVPDSVSDDDAGALPLQGFTAHYLTRSTYEVGPETTAVITAAAGGVGGLAIQLMKQRGATVIGLTSSQEKADTARELGADHVLPYEGFADAVLELTGGEGADVVYDSVGKTTFDESLAAVRTRGMVVLFGGASGQVPPFDLQRLNTMGSLYVTRPSLNAYLRSSEELQWRARDLFEAIEGGLRVRVGGTYALADAASAHTALESRGTQGKLLLTP</sequence>
<proteinExistence type="predicted"/>
<dbReference type="GO" id="GO:0005829">
    <property type="term" value="C:cytosol"/>
    <property type="evidence" value="ECO:0007669"/>
    <property type="project" value="TreeGrafter"/>
</dbReference>
<dbReference type="SUPFAM" id="SSF51735">
    <property type="entry name" value="NAD(P)-binding Rossmann-fold domains"/>
    <property type="match status" value="1"/>
</dbReference>
<evidence type="ECO:0000313" key="5">
    <source>
        <dbReference type="EMBL" id="KAA9393531.1"/>
    </source>
</evidence>
<dbReference type="OrthoDB" id="4190732at2"/>
<name>A0A5J5KXR0_9MICC</name>
<keyword evidence="6" id="KW-1185">Reference proteome</keyword>
<evidence type="ECO:0000259" key="4">
    <source>
        <dbReference type="SMART" id="SM00829"/>
    </source>
</evidence>
<dbReference type="InterPro" id="IPR036291">
    <property type="entry name" value="NAD(P)-bd_dom_sf"/>
</dbReference>
<evidence type="ECO:0000256" key="1">
    <source>
        <dbReference type="ARBA" id="ARBA00022857"/>
    </source>
</evidence>
<dbReference type="InterPro" id="IPR011032">
    <property type="entry name" value="GroES-like_sf"/>
</dbReference>
<organism evidence="5 6">
    <name type="scientific">Kocuria coralli</name>
    <dbReference type="NCBI Taxonomy" id="1461025"/>
    <lineage>
        <taxon>Bacteria</taxon>
        <taxon>Bacillati</taxon>
        <taxon>Actinomycetota</taxon>
        <taxon>Actinomycetes</taxon>
        <taxon>Micrococcales</taxon>
        <taxon>Micrococcaceae</taxon>
        <taxon>Kocuria</taxon>
    </lineage>
</organism>
<evidence type="ECO:0000256" key="3">
    <source>
        <dbReference type="SAM" id="MobiDB-lite"/>
    </source>
</evidence>
<feature type="region of interest" description="Disordered" evidence="3">
    <location>
        <begin position="1"/>
        <end position="27"/>
    </location>
</feature>
<dbReference type="Pfam" id="PF08240">
    <property type="entry name" value="ADH_N"/>
    <property type="match status" value="1"/>
</dbReference>
<dbReference type="InterPro" id="IPR013149">
    <property type="entry name" value="ADH-like_C"/>
</dbReference>
<dbReference type="SMART" id="SM00829">
    <property type="entry name" value="PKS_ER"/>
    <property type="match status" value="1"/>
</dbReference>
<dbReference type="GO" id="GO:0035925">
    <property type="term" value="F:mRNA 3'-UTR AU-rich region binding"/>
    <property type="evidence" value="ECO:0007669"/>
    <property type="project" value="TreeGrafter"/>
</dbReference>
<dbReference type="PANTHER" id="PTHR48106">
    <property type="entry name" value="QUINONE OXIDOREDUCTASE PIG3-RELATED"/>
    <property type="match status" value="1"/>
</dbReference>
<dbReference type="GO" id="GO:0003960">
    <property type="term" value="F:quinone reductase (NADPH) activity"/>
    <property type="evidence" value="ECO:0007669"/>
    <property type="project" value="InterPro"/>
</dbReference>
<feature type="domain" description="Enoyl reductase (ER)" evidence="4">
    <location>
        <begin position="10"/>
        <end position="317"/>
    </location>
</feature>
<dbReference type="InterPro" id="IPR013154">
    <property type="entry name" value="ADH-like_N"/>
</dbReference>
<dbReference type="EMBL" id="SZWF01000017">
    <property type="protein sequence ID" value="KAA9393531.1"/>
    <property type="molecule type" value="Genomic_DNA"/>
</dbReference>
<dbReference type="InterPro" id="IPR020843">
    <property type="entry name" value="ER"/>
</dbReference>
<dbReference type="Gene3D" id="3.40.50.720">
    <property type="entry name" value="NAD(P)-binding Rossmann-like Domain"/>
    <property type="match status" value="1"/>
</dbReference>
<dbReference type="RefSeq" id="WP_158034470.1">
    <property type="nucleotide sequence ID" value="NZ_ML708622.1"/>
</dbReference>